<name>A0A1M5S6N7_9BACT</name>
<evidence type="ECO:0000313" key="8">
    <source>
        <dbReference type="Proteomes" id="UP000184212"/>
    </source>
</evidence>
<evidence type="ECO:0000256" key="1">
    <source>
        <dbReference type="ARBA" id="ARBA00004141"/>
    </source>
</evidence>
<comment type="subcellular location">
    <subcellularLocation>
        <location evidence="1">Membrane</location>
        <topology evidence="1">Multi-pass membrane protein</topology>
    </subcellularLocation>
</comment>
<keyword evidence="3 5" id="KW-1133">Transmembrane helix</keyword>
<evidence type="ECO:0000256" key="2">
    <source>
        <dbReference type="ARBA" id="ARBA00022692"/>
    </source>
</evidence>
<keyword evidence="4 5" id="KW-0472">Membrane</keyword>
<evidence type="ECO:0000256" key="4">
    <source>
        <dbReference type="ARBA" id="ARBA00023136"/>
    </source>
</evidence>
<proteinExistence type="predicted"/>
<dbReference type="EMBL" id="FQWQ01000002">
    <property type="protein sequence ID" value="SHH34151.1"/>
    <property type="molecule type" value="Genomic_DNA"/>
</dbReference>
<accession>A0A1M5S6N7</accession>
<keyword evidence="2 5" id="KW-0812">Transmembrane</keyword>
<dbReference type="RefSeq" id="WP_073136896.1">
    <property type="nucleotide sequence ID" value="NZ_FQWQ01000002.1"/>
</dbReference>
<dbReference type="Pfam" id="PF07681">
    <property type="entry name" value="DoxX"/>
    <property type="match status" value="1"/>
</dbReference>
<dbReference type="STRING" id="947013.SAMN04488109_3775"/>
<dbReference type="GO" id="GO:0016020">
    <property type="term" value="C:membrane"/>
    <property type="evidence" value="ECO:0007669"/>
    <property type="project" value="UniProtKB-SubCell"/>
</dbReference>
<evidence type="ECO:0000256" key="3">
    <source>
        <dbReference type="ARBA" id="ARBA00022989"/>
    </source>
</evidence>
<feature type="transmembrane region" description="Helical" evidence="5">
    <location>
        <begin position="56"/>
        <end position="76"/>
    </location>
</feature>
<organism evidence="7 8">
    <name type="scientific">Chryseolinea serpens</name>
    <dbReference type="NCBI Taxonomy" id="947013"/>
    <lineage>
        <taxon>Bacteria</taxon>
        <taxon>Pseudomonadati</taxon>
        <taxon>Bacteroidota</taxon>
        <taxon>Cytophagia</taxon>
        <taxon>Cytophagales</taxon>
        <taxon>Fulvivirgaceae</taxon>
        <taxon>Chryseolinea</taxon>
    </lineage>
</organism>
<keyword evidence="6" id="KW-0732">Signal</keyword>
<evidence type="ECO:0000256" key="5">
    <source>
        <dbReference type="SAM" id="Phobius"/>
    </source>
</evidence>
<feature type="signal peptide" evidence="6">
    <location>
        <begin position="1"/>
        <end position="17"/>
    </location>
</feature>
<dbReference type="Proteomes" id="UP000184212">
    <property type="component" value="Unassembled WGS sequence"/>
</dbReference>
<dbReference type="OrthoDB" id="676158at2"/>
<reference evidence="7 8" key="1">
    <citation type="submission" date="2016-11" db="EMBL/GenBank/DDBJ databases">
        <authorList>
            <person name="Jaros S."/>
            <person name="Januszkiewicz K."/>
            <person name="Wedrychowicz H."/>
        </authorList>
    </citation>
    <scope>NUCLEOTIDE SEQUENCE [LARGE SCALE GENOMIC DNA]</scope>
    <source>
        <strain evidence="7 8">DSM 24574</strain>
    </source>
</reference>
<dbReference type="InterPro" id="IPR032808">
    <property type="entry name" value="DoxX"/>
</dbReference>
<sequence>MKKYQDLAILLLRVATAANFLSPVASRLGFWGEQGSGWAAFVVYTGEVNSFAPPHIVPWLAVMATVLETALALMLLAGWMTRWAALGAAGLTFIFALTMTYSFGVKSPLDYAVFVDCTSAFLLATMPTYRWSIDQLLDRQ</sequence>
<evidence type="ECO:0000313" key="7">
    <source>
        <dbReference type="EMBL" id="SHH34151.1"/>
    </source>
</evidence>
<keyword evidence="8" id="KW-1185">Reference proteome</keyword>
<gene>
    <name evidence="7" type="ORF">SAMN04488109_3775</name>
</gene>
<feature type="chain" id="PRO_5012115737" evidence="6">
    <location>
        <begin position="18"/>
        <end position="140"/>
    </location>
</feature>
<feature type="transmembrane region" description="Helical" evidence="5">
    <location>
        <begin position="83"/>
        <end position="105"/>
    </location>
</feature>
<evidence type="ECO:0000256" key="6">
    <source>
        <dbReference type="SAM" id="SignalP"/>
    </source>
</evidence>
<protein>
    <submittedName>
        <fullName evidence="7">DoxX protein</fullName>
    </submittedName>
</protein>
<dbReference type="AlphaFoldDB" id="A0A1M5S6N7"/>